<dbReference type="Proteomes" id="UP001500121">
    <property type="component" value="Unassembled WGS sequence"/>
</dbReference>
<gene>
    <name evidence="4" type="ORF">GCM10025783_27900</name>
</gene>
<evidence type="ECO:0000256" key="2">
    <source>
        <dbReference type="ARBA" id="ARBA00022679"/>
    </source>
</evidence>
<protein>
    <submittedName>
        <fullName evidence="4">Glycosyltransferase family 4 protein</fullName>
    </submittedName>
</protein>
<dbReference type="Gene3D" id="3.40.50.2000">
    <property type="entry name" value="Glycogen Phosphorylase B"/>
    <property type="match status" value="2"/>
</dbReference>
<dbReference type="Pfam" id="PF13692">
    <property type="entry name" value="Glyco_trans_1_4"/>
    <property type="match status" value="1"/>
</dbReference>
<dbReference type="EMBL" id="BAABLP010000006">
    <property type="protein sequence ID" value="GAA4753422.1"/>
    <property type="molecule type" value="Genomic_DNA"/>
</dbReference>
<dbReference type="InterPro" id="IPR028098">
    <property type="entry name" value="Glyco_trans_4-like_N"/>
</dbReference>
<name>A0ABP8ZD74_9MICO</name>
<evidence type="ECO:0000313" key="4">
    <source>
        <dbReference type="EMBL" id="GAA4753422.1"/>
    </source>
</evidence>
<dbReference type="CDD" id="cd03794">
    <property type="entry name" value="GT4_WbuB-like"/>
    <property type="match status" value="1"/>
</dbReference>
<comment type="caution">
    <text evidence="4">The sequence shown here is derived from an EMBL/GenBank/DDBJ whole genome shotgun (WGS) entry which is preliminary data.</text>
</comment>
<reference evidence="5" key="1">
    <citation type="journal article" date="2019" name="Int. J. Syst. Evol. Microbiol.">
        <title>The Global Catalogue of Microorganisms (GCM) 10K type strain sequencing project: providing services to taxonomists for standard genome sequencing and annotation.</title>
        <authorList>
            <consortium name="The Broad Institute Genomics Platform"/>
            <consortium name="The Broad Institute Genome Sequencing Center for Infectious Disease"/>
            <person name="Wu L."/>
            <person name="Ma J."/>
        </authorList>
    </citation>
    <scope>NUCLEOTIDE SEQUENCE [LARGE SCALE GENOMIC DNA]</scope>
    <source>
        <strain evidence="5">JCM 19015</strain>
    </source>
</reference>
<organism evidence="4 5">
    <name type="scientific">Amnibacterium soli</name>
    <dbReference type="NCBI Taxonomy" id="1282736"/>
    <lineage>
        <taxon>Bacteria</taxon>
        <taxon>Bacillati</taxon>
        <taxon>Actinomycetota</taxon>
        <taxon>Actinomycetes</taxon>
        <taxon>Micrococcales</taxon>
        <taxon>Microbacteriaceae</taxon>
        <taxon>Amnibacterium</taxon>
    </lineage>
</organism>
<keyword evidence="5" id="KW-1185">Reference proteome</keyword>
<dbReference type="SUPFAM" id="SSF53756">
    <property type="entry name" value="UDP-Glycosyltransferase/glycogen phosphorylase"/>
    <property type="match status" value="1"/>
</dbReference>
<sequence length="409" mass="44155">MAERLIADGEDVRVLTAFPHYPEWRFEAAPPRSTSLVVRGVRVRRLRHRLPRGGSSASRLISELSFGLRALTARWGRPDAVVLVSPALFACLVVAPRLLLTRTPFVVWVQDLYGLGIRETSGDGRLARSVSRIESWLLRRADQVVVISDGMAQVTQSLGVHPDRISVVRNWTHIDSTPLADRAGYRAALGWGEDETVVLHTGAMGTKQDLGNVVEAARLADAATAPVRFVLMGDGMDRKHIEQLAEGVSRLEVLPPAPSDRYHRMLQAADVLLVNEHPGLRGMALPSKLTSYFTSGRPIVAATNAQSATAGEIRRSMAGVQVDAGVPSSLLAAVRALVRDLDLMSELGASGGRYYRSSLTLDGAARSFERVLAALPVAAERLPVPASVSASIDAVAAREIVVEPVQVVR</sequence>
<dbReference type="PANTHER" id="PTHR12526">
    <property type="entry name" value="GLYCOSYLTRANSFERASE"/>
    <property type="match status" value="1"/>
</dbReference>
<keyword evidence="2" id="KW-0808">Transferase</keyword>
<evidence type="ECO:0000313" key="5">
    <source>
        <dbReference type="Proteomes" id="UP001500121"/>
    </source>
</evidence>
<proteinExistence type="predicted"/>
<keyword evidence="1" id="KW-0328">Glycosyltransferase</keyword>
<accession>A0ABP8ZD74</accession>
<dbReference type="Pfam" id="PF13579">
    <property type="entry name" value="Glyco_trans_4_4"/>
    <property type="match status" value="1"/>
</dbReference>
<evidence type="ECO:0000259" key="3">
    <source>
        <dbReference type="Pfam" id="PF13579"/>
    </source>
</evidence>
<evidence type="ECO:0000256" key="1">
    <source>
        <dbReference type="ARBA" id="ARBA00022676"/>
    </source>
</evidence>
<feature type="domain" description="Glycosyltransferase subfamily 4-like N-terminal" evidence="3">
    <location>
        <begin position="1"/>
        <end position="171"/>
    </location>
</feature>